<accession>A0A8H7VMP4</accession>
<dbReference type="AlphaFoldDB" id="A0A8H7VMP4"/>
<evidence type="ECO:0000256" key="1">
    <source>
        <dbReference type="SAM" id="MobiDB-lite"/>
    </source>
</evidence>
<feature type="compositionally biased region" description="Pro residues" evidence="1">
    <location>
        <begin position="218"/>
        <end position="227"/>
    </location>
</feature>
<protein>
    <submittedName>
        <fullName evidence="2">Uncharacterized protein</fullName>
    </submittedName>
</protein>
<feature type="region of interest" description="Disordered" evidence="1">
    <location>
        <begin position="268"/>
        <end position="301"/>
    </location>
</feature>
<feature type="compositionally biased region" description="Low complexity" evidence="1">
    <location>
        <begin position="98"/>
        <end position="127"/>
    </location>
</feature>
<name>A0A8H7VMP4_9FUNG</name>
<gene>
    <name evidence="2" type="ORF">INT45_003712</name>
</gene>
<feature type="region of interest" description="Disordered" evidence="1">
    <location>
        <begin position="1"/>
        <end position="64"/>
    </location>
</feature>
<feature type="compositionally biased region" description="Polar residues" evidence="1">
    <location>
        <begin position="47"/>
        <end position="56"/>
    </location>
</feature>
<reference evidence="2 3" key="1">
    <citation type="submission" date="2020-12" db="EMBL/GenBank/DDBJ databases">
        <title>Metabolic potential, ecology and presence of endohyphal bacteria is reflected in genomic diversity of Mucoromycotina.</title>
        <authorList>
            <person name="Muszewska A."/>
            <person name="Okrasinska A."/>
            <person name="Steczkiewicz K."/>
            <person name="Drgas O."/>
            <person name="Orlowska M."/>
            <person name="Perlinska-Lenart U."/>
            <person name="Aleksandrzak-Piekarczyk T."/>
            <person name="Szatraj K."/>
            <person name="Zielenkiewicz U."/>
            <person name="Pilsyk S."/>
            <person name="Malc E."/>
            <person name="Mieczkowski P."/>
            <person name="Kruszewska J.S."/>
            <person name="Biernat P."/>
            <person name="Pawlowska J."/>
        </authorList>
    </citation>
    <scope>NUCLEOTIDE SEQUENCE [LARGE SCALE GENOMIC DNA]</scope>
    <source>
        <strain evidence="2 3">CBS 142.35</strain>
    </source>
</reference>
<organism evidence="2 3">
    <name type="scientific">Circinella minor</name>
    <dbReference type="NCBI Taxonomy" id="1195481"/>
    <lineage>
        <taxon>Eukaryota</taxon>
        <taxon>Fungi</taxon>
        <taxon>Fungi incertae sedis</taxon>
        <taxon>Mucoromycota</taxon>
        <taxon>Mucoromycotina</taxon>
        <taxon>Mucoromycetes</taxon>
        <taxon>Mucorales</taxon>
        <taxon>Lichtheimiaceae</taxon>
        <taxon>Circinella</taxon>
    </lineage>
</organism>
<feature type="compositionally biased region" description="Polar residues" evidence="1">
    <location>
        <begin position="198"/>
        <end position="211"/>
    </location>
</feature>
<feature type="compositionally biased region" description="Basic and acidic residues" evidence="1">
    <location>
        <begin position="377"/>
        <end position="387"/>
    </location>
</feature>
<dbReference type="OrthoDB" id="2286658at2759"/>
<keyword evidence="3" id="KW-1185">Reference proteome</keyword>
<dbReference type="EMBL" id="JAEPRB010000040">
    <property type="protein sequence ID" value="KAG2224572.1"/>
    <property type="molecule type" value="Genomic_DNA"/>
</dbReference>
<evidence type="ECO:0000313" key="3">
    <source>
        <dbReference type="Proteomes" id="UP000646827"/>
    </source>
</evidence>
<dbReference type="Proteomes" id="UP000646827">
    <property type="component" value="Unassembled WGS sequence"/>
</dbReference>
<evidence type="ECO:0000313" key="2">
    <source>
        <dbReference type="EMBL" id="KAG2224572.1"/>
    </source>
</evidence>
<feature type="compositionally biased region" description="Polar residues" evidence="1">
    <location>
        <begin position="290"/>
        <end position="301"/>
    </location>
</feature>
<feature type="compositionally biased region" description="Low complexity" evidence="1">
    <location>
        <begin position="391"/>
        <end position="407"/>
    </location>
</feature>
<comment type="caution">
    <text evidence="2">The sequence shown here is derived from an EMBL/GenBank/DDBJ whole genome shotgun (WGS) entry which is preliminary data.</text>
</comment>
<feature type="region of interest" description="Disordered" evidence="1">
    <location>
        <begin position="98"/>
        <end position="247"/>
    </location>
</feature>
<feature type="region of interest" description="Disordered" evidence="1">
    <location>
        <begin position="362"/>
        <end position="407"/>
    </location>
</feature>
<feature type="compositionally biased region" description="Low complexity" evidence="1">
    <location>
        <begin position="140"/>
        <end position="185"/>
    </location>
</feature>
<sequence length="407" mass="44644">MSRPSIEFFLHPPSPPRPEEPCVVLPPVSSLLRDAPLSPPPPPSISANHLSLKQSTPPLPQISEPSPLLHSTAMAMTHHTTFDLVEPLPALTLSIPSPSSAFSSPATSPYPLDTPQSSPISSPHPGLLLPPPCNTRRSRSLSNASTSSNGSTFSLPCNTSPLFSSSSSPPPSTTTSTTRRLSDPPLYSAIDRYHYQHHNNNGPSMDSSWQRPQSASPSLPPANPSPPFVAKRKRGRPPNASRQVSQRDCYTFVTPTVWEVKQKQHINDRHYNNDNNNNNNNHHDNSYNNVSINNTDNNHSDGNMTVLLWPEEPRRTKGMNTFTSTRMDSTLSIPKKKRGRKPKVQLAGNSCFVWRDLTARRGANRKRKSPASTTSTDEERLVVRVESIKLNSSNNTTPSSSPSPSSC</sequence>
<proteinExistence type="predicted"/>